<feature type="domain" description="Core-binding (CB)" evidence="7">
    <location>
        <begin position="94"/>
        <end position="174"/>
    </location>
</feature>
<dbReference type="PROSITE" id="PS51898">
    <property type="entry name" value="TYR_RECOMBINASE"/>
    <property type="match status" value="1"/>
</dbReference>
<gene>
    <name evidence="8" type="ORF">EUA06_18335</name>
</gene>
<sequence>MSKQPRTKPRQRRSQRGAVEDRWRKRIKDEDGNTIEVPSAVAGTVTRWRARYVDGAGREHTRAFDRKVDAQKWIDHQLSALLRGDHVTPKDAKLTVGEWCDKWLAGYGTRRRSTVRQAEVHIKIIKAHFGSVPLSAVKPSDVRAWTSVLKEEGRADSYVYALYSRLSQLFTDAVHDGLVARSPCSRRTSPGMGQQRPYVATTQQVWALYDAVPEGVRPAVLLGAHAGLRLAEAAALRVEDVDFATGVLSPSVQWLDVPLKSDTSRTPIPIPKEMTHLLAEAIQFGDGRFLASDQWGNPAGPWTIERAVRACREPAGLPNDFRFHDLRHYFASLLIASGLDVKVVQARLRHASAKTTLDTYGHLWPDRDSSSRAAVAAVYRERTPVARQASDVDAARADGLFRH</sequence>
<dbReference type="InterPro" id="IPR013762">
    <property type="entry name" value="Integrase-like_cat_sf"/>
</dbReference>
<dbReference type="Gene3D" id="1.10.443.10">
    <property type="entry name" value="Intergrase catalytic core"/>
    <property type="match status" value="1"/>
</dbReference>
<feature type="region of interest" description="Disordered" evidence="5">
    <location>
        <begin position="1"/>
        <end position="25"/>
    </location>
</feature>
<proteinExistence type="inferred from homology"/>
<dbReference type="InterPro" id="IPR044068">
    <property type="entry name" value="CB"/>
</dbReference>
<keyword evidence="2 4" id="KW-0238">DNA-binding</keyword>
<dbReference type="Pfam" id="PF00589">
    <property type="entry name" value="Phage_integrase"/>
    <property type="match status" value="1"/>
</dbReference>
<evidence type="ECO:0000256" key="2">
    <source>
        <dbReference type="ARBA" id="ARBA00023125"/>
    </source>
</evidence>
<evidence type="ECO:0000256" key="5">
    <source>
        <dbReference type="SAM" id="MobiDB-lite"/>
    </source>
</evidence>
<dbReference type="InterPro" id="IPR011010">
    <property type="entry name" value="DNA_brk_join_enz"/>
</dbReference>
<evidence type="ECO:0000313" key="8">
    <source>
        <dbReference type="EMBL" id="RYB89060.1"/>
    </source>
</evidence>
<accession>A0A4Q2RK12</accession>
<dbReference type="InterPro" id="IPR050090">
    <property type="entry name" value="Tyrosine_recombinase_XerCD"/>
</dbReference>
<feature type="domain" description="Tyr recombinase" evidence="6">
    <location>
        <begin position="195"/>
        <end position="373"/>
    </location>
</feature>
<dbReference type="InterPro" id="IPR002104">
    <property type="entry name" value="Integrase_catalytic"/>
</dbReference>
<keyword evidence="3" id="KW-0233">DNA recombination</keyword>
<dbReference type="OrthoDB" id="1822491at2"/>
<dbReference type="PANTHER" id="PTHR30349">
    <property type="entry name" value="PHAGE INTEGRASE-RELATED"/>
    <property type="match status" value="1"/>
</dbReference>
<feature type="compositionally biased region" description="Basic residues" evidence="5">
    <location>
        <begin position="1"/>
        <end position="15"/>
    </location>
</feature>
<organism evidence="8 9">
    <name type="scientific">Nocardioides glacieisoli</name>
    <dbReference type="NCBI Taxonomy" id="1168730"/>
    <lineage>
        <taxon>Bacteria</taxon>
        <taxon>Bacillati</taxon>
        <taxon>Actinomycetota</taxon>
        <taxon>Actinomycetes</taxon>
        <taxon>Propionibacteriales</taxon>
        <taxon>Nocardioidaceae</taxon>
        <taxon>Nocardioides</taxon>
    </lineage>
</organism>
<dbReference type="Proteomes" id="UP000291838">
    <property type="component" value="Unassembled WGS sequence"/>
</dbReference>
<reference evidence="8 9" key="1">
    <citation type="submission" date="2019-01" db="EMBL/GenBank/DDBJ databases">
        <title>Novel species of Nocardioides.</title>
        <authorList>
            <person name="Liu Q."/>
            <person name="Xin Y.-H."/>
        </authorList>
    </citation>
    <scope>NUCLEOTIDE SEQUENCE [LARGE SCALE GENOMIC DNA]</scope>
    <source>
        <strain evidence="8 9">HLT3-15</strain>
    </source>
</reference>
<dbReference type="Gene3D" id="1.10.150.130">
    <property type="match status" value="1"/>
</dbReference>
<dbReference type="GO" id="GO:0003677">
    <property type="term" value="F:DNA binding"/>
    <property type="evidence" value="ECO:0007669"/>
    <property type="project" value="UniProtKB-UniRule"/>
</dbReference>
<evidence type="ECO:0000256" key="1">
    <source>
        <dbReference type="ARBA" id="ARBA00008857"/>
    </source>
</evidence>
<evidence type="ECO:0000256" key="3">
    <source>
        <dbReference type="ARBA" id="ARBA00023172"/>
    </source>
</evidence>
<evidence type="ECO:0000259" key="7">
    <source>
        <dbReference type="PROSITE" id="PS51900"/>
    </source>
</evidence>
<evidence type="ECO:0000259" key="6">
    <source>
        <dbReference type="PROSITE" id="PS51898"/>
    </source>
</evidence>
<protein>
    <submittedName>
        <fullName evidence="8">Site-specific integrase</fullName>
    </submittedName>
</protein>
<dbReference type="EMBL" id="SDWS01000009">
    <property type="protein sequence ID" value="RYB89060.1"/>
    <property type="molecule type" value="Genomic_DNA"/>
</dbReference>
<dbReference type="RefSeq" id="WP_129478466.1">
    <property type="nucleotide sequence ID" value="NZ_SDWS01000009.1"/>
</dbReference>
<dbReference type="AlphaFoldDB" id="A0A4Q2RK12"/>
<dbReference type="PANTHER" id="PTHR30349:SF64">
    <property type="entry name" value="PROPHAGE INTEGRASE INTD-RELATED"/>
    <property type="match status" value="1"/>
</dbReference>
<dbReference type="SUPFAM" id="SSF56349">
    <property type="entry name" value="DNA breaking-rejoining enzymes"/>
    <property type="match status" value="1"/>
</dbReference>
<dbReference type="InterPro" id="IPR010998">
    <property type="entry name" value="Integrase_recombinase_N"/>
</dbReference>
<evidence type="ECO:0000313" key="9">
    <source>
        <dbReference type="Proteomes" id="UP000291838"/>
    </source>
</evidence>
<comment type="caution">
    <text evidence="8">The sequence shown here is derived from an EMBL/GenBank/DDBJ whole genome shotgun (WGS) entry which is preliminary data.</text>
</comment>
<dbReference type="GO" id="GO:0006310">
    <property type="term" value="P:DNA recombination"/>
    <property type="evidence" value="ECO:0007669"/>
    <property type="project" value="UniProtKB-KW"/>
</dbReference>
<keyword evidence="9" id="KW-1185">Reference proteome</keyword>
<name>A0A4Q2RK12_9ACTN</name>
<dbReference type="CDD" id="cd01189">
    <property type="entry name" value="INT_ICEBs1_C_like"/>
    <property type="match status" value="1"/>
</dbReference>
<comment type="similarity">
    <text evidence="1">Belongs to the 'phage' integrase family.</text>
</comment>
<dbReference type="PROSITE" id="PS51900">
    <property type="entry name" value="CB"/>
    <property type="match status" value="1"/>
</dbReference>
<evidence type="ECO:0000256" key="4">
    <source>
        <dbReference type="PROSITE-ProRule" id="PRU01248"/>
    </source>
</evidence>
<dbReference type="GO" id="GO:0015074">
    <property type="term" value="P:DNA integration"/>
    <property type="evidence" value="ECO:0007669"/>
    <property type="project" value="InterPro"/>
</dbReference>